<keyword evidence="2" id="KW-0547">Nucleotide-binding</keyword>
<dbReference type="GO" id="GO:0005524">
    <property type="term" value="F:ATP binding"/>
    <property type="evidence" value="ECO:0007669"/>
    <property type="project" value="UniProtKB-KW"/>
</dbReference>
<evidence type="ECO:0000256" key="5">
    <source>
        <dbReference type="SAM" id="Phobius"/>
    </source>
</evidence>
<dbReference type="SMART" id="SM00382">
    <property type="entry name" value="AAA"/>
    <property type="match status" value="2"/>
</dbReference>
<dbReference type="GO" id="GO:0005737">
    <property type="term" value="C:cytoplasm"/>
    <property type="evidence" value="ECO:0007669"/>
    <property type="project" value="TreeGrafter"/>
</dbReference>
<keyword evidence="5" id="KW-0472">Membrane</keyword>
<dbReference type="SMART" id="SM01086">
    <property type="entry name" value="ClpB_D2-small"/>
    <property type="match status" value="1"/>
</dbReference>
<dbReference type="Gene3D" id="1.10.8.60">
    <property type="match status" value="2"/>
</dbReference>
<dbReference type="PRINTS" id="PR00300">
    <property type="entry name" value="CLPPROTEASEA"/>
</dbReference>
<dbReference type="PANTHER" id="PTHR11638">
    <property type="entry name" value="ATP-DEPENDENT CLP PROTEASE"/>
    <property type="match status" value="1"/>
</dbReference>
<evidence type="ECO:0000256" key="2">
    <source>
        <dbReference type="ARBA" id="ARBA00022741"/>
    </source>
</evidence>
<dbReference type="GO" id="GO:0034605">
    <property type="term" value="P:cellular response to heat"/>
    <property type="evidence" value="ECO:0007669"/>
    <property type="project" value="TreeGrafter"/>
</dbReference>
<evidence type="ECO:0000256" key="3">
    <source>
        <dbReference type="ARBA" id="ARBA00022840"/>
    </source>
</evidence>
<feature type="domain" description="Clp ATPase C-terminal" evidence="7">
    <location>
        <begin position="801"/>
        <end position="888"/>
    </location>
</feature>
<feature type="transmembrane region" description="Helical" evidence="5">
    <location>
        <begin position="64"/>
        <end position="82"/>
    </location>
</feature>
<dbReference type="InterPro" id="IPR019489">
    <property type="entry name" value="Clp_ATPase_C"/>
</dbReference>
<sequence>MSETNQLMVCEQCRGVGAISYAPCPACSARPIGRSPRDVFEFWFYPIDAYHAALRHTQIRFDRVVNGVLALIVVAFLTLYYFRVFTNLFPLIIACSALLLCIMRQIRHAPEHTTVPEQPYARDESKAQSTSTRSWAEVRRLKHAHALNISHTFSPDALHALERAFFIASEKQSPQVTAAHIFSALLEQDQVQTMFIRLLIAPKDMQARAAALLQSGAVQSEPYIDAAVWATVFRAFDHASELREPTVGATELLEVIVASEPPLTELLLDIGVKQDAFANVIEWVRVRNRIQRNSTRRARGGRGRSRGDTNRAMTAVATPFLNNYSQDLTRSSLFGQLEPLIGREHEIESIFRIMQGGGAGVLLVGSHGVGKRAIVHGIADLMVAERVPDVLKDKRLVELNVARMLSGVSPSDAEERLLTMLTELEQSGNIILVIPAVEKIVGITIGQQQSMDVASVLTQELGKRNFLTIATTTPEAYSRVIANQSLGAVFQKIDIEEPDTNNTIRVLEAKSGYIEFKHEVWFSYPAIERIVLMSQRYLHDAFLPQKAIGICSEVALHAASSRGKNALVTPEDVSIIIAEKTKIPVTAVTEDEGAKLMRLESEMHRRVIGQDEAVTLVANSLRRARAELRTGKRPIANFLFLGPTGVGKTELTKAIAEVYFGSEQQMVRLDMSEYQDTASMTRLIGRPGEQGTGMLTEAVRQKPFALVLLDEIEKADPGILNLFLQVMDDGRLTDSVGRVIDFTNVILIATSNAGTQFVQEQLRAGIDAEHIKNQLIHGELKQNFRPEFLNRFDAIVLFQALTQAQIGEVARLILAGIGKKLEERGMVLEVTDAGVAALAAAGFDPEFGARPLRRVIQDRVENTIASLLLQNQVNRKDTIIVDETGVHVRR</sequence>
<evidence type="ECO:0000313" key="8">
    <source>
        <dbReference type="EMBL" id="OGH68094.1"/>
    </source>
</evidence>
<dbReference type="Gene3D" id="3.40.50.300">
    <property type="entry name" value="P-loop containing nucleotide triphosphate hydrolases"/>
    <property type="match status" value="2"/>
</dbReference>
<dbReference type="AlphaFoldDB" id="A0A1F6M8X9"/>
<dbReference type="Pfam" id="PF17871">
    <property type="entry name" value="AAA_lid_9"/>
    <property type="match status" value="1"/>
</dbReference>
<dbReference type="InterPro" id="IPR003959">
    <property type="entry name" value="ATPase_AAA_core"/>
</dbReference>
<proteinExistence type="predicted"/>
<evidence type="ECO:0000256" key="4">
    <source>
        <dbReference type="ARBA" id="ARBA00023186"/>
    </source>
</evidence>
<dbReference type="SUPFAM" id="SSF81923">
    <property type="entry name" value="Double Clp-N motif"/>
    <property type="match status" value="1"/>
</dbReference>
<name>A0A1F6M8X9_9BACT</name>
<keyword evidence="5" id="KW-1133">Transmembrane helix</keyword>
<keyword evidence="5" id="KW-0812">Transmembrane</keyword>
<dbReference type="Pfam" id="PF07724">
    <property type="entry name" value="AAA_2"/>
    <property type="match status" value="1"/>
</dbReference>
<dbReference type="InterPro" id="IPR004176">
    <property type="entry name" value="Clp_R_N"/>
</dbReference>
<keyword evidence="1" id="KW-0677">Repeat</keyword>
<evidence type="ECO:0000259" key="6">
    <source>
        <dbReference type="SMART" id="SM00382"/>
    </source>
</evidence>
<dbReference type="GO" id="GO:0016887">
    <property type="term" value="F:ATP hydrolysis activity"/>
    <property type="evidence" value="ECO:0007669"/>
    <property type="project" value="InterPro"/>
</dbReference>
<keyword evidence="4" id="KW-0143">Chaperone</keyword>
<dbReference type="FunFam" id="3.40.50.300:FF:000025">
    <property type="entry name" value="ATP-dependent Clp protease subunit"/>
    <property type="match status" value="1"/>
</dbReference>
<evidence type="ECO:0000259" key="7">
    <source>
        <dbReference type="SMART" id="SM01086"/>
    </source>
</evidence>
<keyword evidence="3" id="KW-0067">ATP-binding</keyword>
<dbReference type="Proteomes" id="UP000176532">
    <property type="component" value="Unassembled WGS sequence"/>
</dbReference>
<feature type="domain" description="AAA+ ATPase" evidence="6">
    <location>
        <begin position="634"/>
        <end position="777"/>
    </location>
</feature>
<dbReference type="InterPro" id="IPR027417">
    <property type="entry name" value="P-loop_NTPase"/>
</dbReference>
<reference evidence="8 9" key="1">
    <citation type="journal article" date="2016" name="Nat. Commun.">
        <title>Thousands of microbial genomes shed light on interconnected biogeochemical processes in an aquifer system.</title>
        <authorList>
            <person name="Anantharaman K."/>
            <person name="Brown C.T."/>
            <person name="Hug L.A."/>
            <person name="Sharon I."/>
            <person name="Castelle C.J."/>
            <person name="Probst A.J."/>
            <person name="Thomas B.C."/>
            <person name="Singh A."/>
            <person name="Wilkins M.J."/>
            <person name="Karaoz U."/>
            <person name="Brodie E.L."/>
            <person name="Williams K.H."/>
            <person name="Hubbard S.S."/>
            <person name="Banfield J.F."/>
        </authorList>
    </citation>
    <scope>NUCLEOTIDE SEQUENCE [LARGE SCALE GENOMIC DNA]</scope>
</reference>
<feature type="domain" description="AAA+ ATPase" evidence="6">
    <location>
        <begin position="357"/>
        <end position="499"/>
    </location>
</feature>
<evidence type="ECO:0000256" key="1">
    <source>
        <dbReference type="ARBA" id="ARBA00022737"/>
    </source>
</evidence>
<evidence type="ECO:0008006" key="10">
    <source>
        <dbReference type="Google" id="ProtNLM"/>
    </source>
</evidence>
<dbReference type="CDD" id="cd19499">
    <property type="entry name" value="RecA-like_ClpB_Hsp104-like"/>
    <property type="match status" value="1"/>
</dbReference>
<dbReference type="SUPFAM" id="SSF52540">
    <property type="entry name" value="P-loop containing nucleoside triphosphate hydrolases"/>
    <property type="match status" value="2"/>
</dbReference>
<accession>A0A1F6M8X9</accession>
<dbReference type="InterPro" id="IPR036628">
    <property type="entry name" value="Clp_N_dom_sf"/>
</dbReference>
<dbReference type="Pfam" id="PF02861">
    <property type="entry name" value="Clp_N"/>
    <property type="match status" value="1"/>
</dbReference>
<protein>
    <recommendedName>
        <fullName evidence="10">Clp R domain-containing protein</fullName>
    </recommendedName>
</protein>
<dbReference type="InterPro" id="IPR001270">
    <property type="entry name" value="ClpA/B"/>
</dbReference>
<comment type="caution">
    <text evidence="8">The sequence shown here is derived from an EMBL/GenBank/DDBJ whole genome shotgun (WGS) entry which is preliminary data.</text>
</comment>
<organism evidence="8 9">
    <name type="scientific">Candidatus Magasanikbacteria bacterium RIFCSPHIGHO2_02_FULL_50_9b</name>
    <dbReference type="NCBI Taxonomy" id="1798682"/>
    <lineage>
        <taxon>Bacteria</taxon>
        <taxon>Candidatus Magasanikiibacteriota</taxon>
    </lineage>
</organism>
<dbReference type="EMBL" id="MFQD01000013">
    <property type="protein sequence ID" value="OGH68094.1"/>
    <property type="molecule type" value="Genomic_DNA"/>
</dbReference>
<evidence type="ECO:0000313" key="9">
    <source>
        <dbReference type="Proteomes" id="UP000176532"/>
    </source>
</evidence>
<dbReference type="InterPro" id="IPR050130">
    <property type="entry name" value="ClpA_ClpB"/>
</dbReference>
<dbReference type="Gene3D" id="1.10.1780.10">
    <property type="entry name" value="Clp, N-terminal domain"/>
    <property type="match status" value="1"/>
</dbReference>
<dbReference type="PANTHER" id="PTHR11638:SF18">
    <property type="entry name" value="HEAT SHOCK PROTEIN 104"/>
    <property type="match status" value="1"/>
</dbReference>
<dbReference type="Pfam" id="PF10431">
    <property type="entry name" value="ClpB_D2-small"/>
    <property type="match status" value="1"/>
</dbReference>
<gene>
    <name evidence="8" type="ORF">A3C15_02290</name>
</gene>
<dbReference type="InterPro" id="IPR003593">
    <property type="entry name" value="AAA+_ATPase"/>
</dbReference>
<dbReference type="InterPro" id="IPR041546">
    <property type="entry name" value="ClpA/ClpB_AAA_lid"/>
</dbReference>
<dbReference type="Pfam" id="PF00004">
    <property type="entry name" value="AAA"/>
    <property type="match status" value="1"/>
</dbReference>
<dbReference type="STRING" id="1798682.A3C15_02290"/>